<dbReference type="EMBL" id="JANTHZ010000007">
    <property type="protein sequence ID" value="MCS0496628.1"/>
    <property type="molecule type" value="Genomic_DNA"/>
</dbReference>
<evidence type="ECO:0000313" key="3">
    <source>
        <dbReference type="Proteomes" id="UP001151088"/>
    </source>
</evidence>
<proteinExistence type="predicted"/>
<dbReference type="PANTHER" id="PTHR39639:SF1">
    <property type="entry name" value="DUF262 DOMAIN-CONTAINING PROTEIN"/>
    <property type="match status" value="1"/>
</dbReference>
<organism evidence="2 3">
    <name type="scientific">Ancylobacter mangrovi</name>
    <dbReference type="NCBI Taxonomy" id="2972472"/>
    <lineage>
        <taxon>Bacteria</taxon>
        <taxon>Pseudomonadati</taxon>
        <taxon>Pseudomonadota</taxon>
        <taxon>Alphaproteobacteria</taxon>
        <taxon>Hyphomicrobiales</taxon>
        <taxon>Xanthobacteraceae</taxon>
        <taxon>Ancylobacter</taxon>
    </lineage>
</organism>
<dbReference type="AlphaFoldDB" id="A0A9X2T7Z5"/>
<dbReference type="Pfam" id="PF03235">
    <property type="entry name" value="GmrSD_N"/>
    <property type="match status" value="1"/>
</dbReference>
<feature type="domain" description="GmrSD restriction endonucleases N-terminal" evidence="1">
    <location>
        <begin position="15"/>
        <end position="161"/>
    </location>
</feature>
<name>A0A9X2T7Z5_9HYPH</name>
<evidence type="ECO:0000313" key="2">
    <source>
        <dbReference type="EMBL" id="MCS0496628.1"/>
    </source>
</evidence>
<protein>
    <submittedName>
        <fullName evidence="2">DUF262 domain-containing protein</fullName>
    </submittedName>
</protein>
<reference evidence="2" key="1">
    <citation type="submission" date="2022-08" db="EMBL/GenBank/DDBJ databases">
        <authorList>
            <person name="Li F."/>
        </authorList>
    </citation>
    <scope>NUCLEOTIDE SEQUENCE</scope>
    <source>
        <strain evidence="2">MQZ15Z-1</strain>
    </source>
</reference>
<gene>
    <name evidence="2" type="ORF">NVS89_16115</name>
</gene>
<dbReference type="PANTHER" id="PTHR39639">
    <property type="entry name" value="CHROMOSOME 16, WHOLE GENOME SHOTGUN SEQUENCE"/>
    <property type="match status" value="1"/>
</dbReference>
<dbReference type="InterPro" id="IPR004919">
    <property type="entry name" value="GmrSD_N"/>
</dbReference>
<accession>A0A9X2T7Z5</accession>
<dbReference type="Proteomes" id="UP001151088">
    <property type="component" value="Unassembled WGS sequence"/>
</dbReference>
<sequence>MGAAVDRVDYESLIIQDLLNFHRDKSLNISPWYQRRSVWSEPQKAYLINTIFEQKPVPSLYVRHQIDVDAEKSIKEVVDGQQRIRTILSYREDAFAARHPEHKNKVKYSQLSKTQRETFVATKLSVGYLIGAEDQDVIEIFGRINSISKTLNPQEKRNALYSGEFKQFSLTQAAERLPFWRATDVFTAADISRMQEVQFISDLAINMIKGLSDFNAKTIDKFYKDRDVDFPEREDIAKRMESLFVKLVAIPATAFKDTIFKQYQLAFSLMVVVDRMRDQNPSAEKIEQVIRDFDARVAGYQELDVRTEEQSNLIEGFTGGNLHRIKSRTLRDQALAAAF</sequence>
<evidence type="ECO:0000259" key="1">
    <source>
        <dbReference type="Pfam" id="PF03235"/>
    </source>
</evidence>
<comment type="caution">
    <text evidence="2">The sequence shown here is derived from an EMBL/GenBank/DDBJ whole genome shotgun (WGS) entry which is preliminary data.</text>
</comment>
<dbReference type="RefSeq" id="WP_258733786.1">
    <property type="nucleotide sequence ID" value="NZ_JANTHZ010000007.1"/>
</dbReference>
<keyword evidence="3" id="KW-1185">Reference proteome</keyword>